<feature type="transmembrane region" description="Helical" evidence="5">
    <location>
        <begin position="239"/>
        <end position="254"/>
    </location>
</feature>
<evidence type="ECO:0000259" key="6">
    <source>
        <dbReference type="Pfam" id="PF04932"/>
    </source>
</evidence>
<evidence type="ECO:0000256" key="5">
    <source>
        <dbReference type="SAM" id="Phobius"/>
    </source>
</evidence>
<feature type="transmembrane region" description="Helical" evidence="5">
    <location>
        <begin position="119"/>
        <end position="136"/>
    </location>
</feature>
<name>A0A098B551_DESHA</name>
<dbReference type="Pfam" id="PF04932">
    <property type="entry name" value="Wzy_C"/>
    <property type="match status" value="1"/>
</dbReference>
<feature type="transmembrane region" description="Helical" evidence="5">
    <location>
        <begin position="87"/>
        <end position="107"/>
    </location>
</feature>
<comment type="subcellular location">
    <subcellularLocation>
        <location evidence="1">Membrane</location>
        <topology evidence="1">Multi-pass membrane protein</topology>
    </subcellularLocation>
</comment>
<dbReference type="PANTHER" id="PTHR37422">
    <property type="entry name" value="TEICHURONIC ACID BIOSYNTHESIS PROTEIN TUAE"/>
    <property type="match status" value="1"/>
</dbReference>
<feature type="transmembrane region" description="Helical" evidence="5">
    <location>
        <begin position="261"/>
        <end position="277"/>
    </location>
</feature>
<dbReference type="InterPro" id="IPR007016">
    <property type="entry name" value="O-antigen_ligase-rel_domated"/>
</dbReference>
<evidence type="ECO:0000256" key="4">
    <source>
        <dbReference type="ARBA" id="ARBA00023136"/>
    </source>
</evidence>
<evidence type="ECO:0000256" key="2">
    <source>
        <dbReference type="ARBA" id="ARBA00022692"/>
    </source>
</evidence>
<keyword evidence="4 5" id="KW-0472">Membrane</keyword>
<dbReference type="PATRIC" id="fig|49338.4.peg.3861"/>
<proteinExistence type="predicted"/>
<feature type="transmembrane region" description="Helical" evidence="5">
    <location>
        <begin position="192"/>
        <end position="211"/>
    </location>
</feature>
<evidence type="ECO:0000256" key="3">
    <source>
        <dbReference type="ARBA" id="ARBA00022989"/>
    </source>
</evidence>
<dbReference type="GO" id="GO:0016020">
    <property type="term" value="C:membrane"/>
    <property type="evidence" value="ECO:0007669"/>
    <property type="project" value="UniProtKB-SubCell"/>
</dbReference>
<evidence type="ECO:0000313" key="7">
    <source>
        <dbReference type="EMBL" id="CDX03482.1"/>
    </source>
</evidence>
<evidence type="ECO:0000256" key="1">
    <source>
        <dbReference type="ARBA" id="ARBA00004141"/>
    </source>
</evidence>
<feature type="domain" description="O-antigen ligase-related" evidence="6">
    <location>
        <begin position="226"/>
        <end position="363"/>
    </location>
</feature>
<dbReference type="RefSeq" id="WP_208926075.1">
    <property type="nucleotide sequence ID" value="NZ_LK996017.1"/>
</dbReference>
<protein>
    <submittedName>
        <fullName evidence="7">O-antigen polymerase</fullName>
    </submittedName>
</protein>
<dbReference type="AlphaFoldDB" id="A0A098B551"/>
<keyword evidence="3 5" id="KW-1133">Transmembrane helix</keyword>
<gene>
    <name evidence="7" type="ORF">DPCES_3596</name>
</gene>
<feature type="transmembrane region" description="Helical" evidence="5">
    <location>
        <begin position="148"/>
        <end position="172"/>
    </location>
</feature>
<dbReference type="InterPro" id="IPR051533">
    <property type="entry name" value="WaaL-like"/>
</dbReference>
<dbReference type="EMBL" id="LK996017">
    <property type="protein sequence ID" value="CDX03482.1"/>
    <property type="molecule type" value="Genomic_DNA"/>
</dbReference>
<feature type="transmembrane region" description="Helical" evidence="5">
    <location>
        <begin position="355"/>
        <end position="375"/>
    </location>
</feature>
<sequence>MIQWTVLLLTLLALGLLIVKKPLWLIPLLGAAVALEISSTWYPDLGILEKVLGEVSLTRFTSISIVLAACLRVFFEVEIRARLMAFFKDPVTLILLLYIAYGALSLVYSADMGNTVKEILRLLVLFAVFLSIALLLDQDSILLPFHGIHLAALALLPLALYEGISGNLIWQGENLLKEHTLRVNATFVDPNIYARFLILGIVANFVIQIFTHNRRIKLIYWACLPLLLIQLLLTGSRGGILTLGMVLVLALFFLPNKKNTVYFLGACALGAVVLLLIRPEIWERMLLFTQDLEVSSPQRLYLWQAGIAIFTDHPWLGTGLGSFQTVFLQDYIHLKNIPDGATLSHTTILTIASELGVLGLLVLTALWVAILGRLYTLYNLNRAHLSVFSETNEKYSVAAGYFLWAMTVFISSQGEGRFFEDPVLWLSCAGLVFLRLRQESYRYRVSE</sequence>
<keyword evidence="2 5" id="KW-0812">Transmembrane</keyword>
<accession>A0A098B551</accession>
<organism evidence="7">
    <name type="scientific">Desulfitobacterium hafniense</name>
    <name type="common">Desulfitobacterium frappieri</name>
    <dbReference type="NCBI Taxonomy" id="49338"/>
    <lineage>
        <taxon>Bacteria</taxon>
        <taxon>Bacillati</taxon>
        <taxon>Bacillota</taxon>
        <taxon>Clostridia</taxon>
        <taxon>Eubacteriales</taxon>
        <taxon>Desulfitobacteriaceae</taxon>
        <taxon>Desulfitobacterium</taxon>
    </lineage>
</organism>
<reference evidence="7" key="1">
    <citation type="submission" date="2014-07" db="EMBL/GenBank/DDBJ databases">
        <authorList>
            <person name="Hornung V.Bastian."/>
        </authorList>
    </citation>
    <scope>NUCLEOTIDE SEQUENCE</scope>
    <source>
        <strain evidence="7">PCE-S</strain>
    </source>
</reference>
<dbReference type="PANTHER" id="PTHR37422:SF13">
    <property type="entry name" value="LIPOPOLYSACCHARIDE BIOSYNTHESIS PROTEIN PA4999-RELATED"/>
    <property type="match status" value="1"/>
</dbReference>